<proteinExistence type="predicted"/>
<dbReference type="InterPro" id="IPR011051">
    <property type="entry name" value="RmlC_Cupin_sf"/>
</dbReference>
<dbReference type="AlphaFoldDB" id="A0A0G1N1Q0"/>
<reference evidence="2 3" key="1">
    <citation type="journal article" date="2015" name="Nature">
        <title>rRNA introns, odd ribosomes, and small enigmatic genomes across a large radiation of phyla.</title>
        <authorList>
            <person name="Brown C.T."/>
            <person name="Hug L.A."/>
            <person name="Thomas B.C."/>
            <person name="Sharon I."/>
            <person name="Castelle C.J."/>
            <person name="Singh A."/>
            <person name="Wilkins M.J."/>
            <person name="Williams K.H."/>
            <person name="Banfield J.F."/>
        </authorList>
    </citation>
    <scope>NUCLEOTIDE SEQUENCE [LARGE SCALE GENOMIC DNA]</scope>
</reference>
<feature type="domain" description="Sugar 3,4-ketoisomerase QdtA cupin" evidence="1">
    <location>
        <begin position="10"/>
        <end position="131"/>
    </location>
</feature>
<dbReference type="SUPFAM" id="SSF51182">
    <property type="entry name" value="RmlC-like cupins"/>
    <property type="match status" value="1"/>
</dbReference>
<accession>A0A0G1N1Q0</accession>
<protein>
    <recommendedName>
        <fullName evidence="1">Sugar 3,4-ketoisomerase QdtA cupin domain-containing protein</fullName>
    </recommendedName>
</protein>
<comment type="caution">
    <text evidence="2">The sequence shown here is derived from an EMBL/GenBank/DDBJ whole genome shotgun (WGS) entry which is preliminary data.</text>
</comment>
<evidence type="ECO:0000313" key="2">
    <source>
        <dbReference type="EMBL" id="KKU14277.1"/>
    </source>
</evidence>
<dbReference type="STRING" id="1619050.UX20_C0002G0014"/>
<dbReference type="CDD" id="cd20292">
    <property type="entry name" value="cupin_QdtA-like"/>
    <property type="match status" value="1"/>
</dbReference>
<dbReference type="Proteomes" id="UP000034911">
    <property type="component" value="Unassembled WGS sequence"/>
</dbReference>
<dbReference type="InterPro" id="IPR008894">
    <property type="entry name" value="QdtA_cupin_dom"/>
</dbReference>
<name>A0A0G1N1Q0_9BACT</name>
<dbReference type="InterPro" id="IPR014710">
    <property type="entry name" value="RmlC-like_jellyroll"/>
</dbReference>
<dbReference type="Pfam" id="PF05523">
    <property type="entry name" value="FdtA"/>
    <property type="match status" value="1"/>
</dbReference>
<gene>
    <name evidence="2" type="ORF">UX20_C0002G0014</name>
</gene>
<dbReference type="Gene3D" id="2.60.120.10">
    <property type="entry name" value="Jelly Rolls"/>
    <property type="match status" value="1"/>
</dbReference>
<evidence type="ECO:0000259" key="1">
    <source>
        <dbReference type="Pfam" id="PF05523"/>
    </source>
</evidence>
<sequence>MQLQFKKIVFKTFTNTGITLTPVDLKDFIDFEVKRVYYVTAFEKDTGAHCHKIEKEFFICQKGSITAIIDSGAGLEEFVMTGPNDAMYVGNYVWHGFTNASADCVLLALSSTNYNPDRSDYVPDYEEYKKLVVELK</sequence>
<organism evidence="2 3">
    <name type="scientific">Candidatus Magasanikbacteria bacterium GW2011_GWC2_45_8</name>
    <dbReference type="NCBI Taxonomy" id="1619050"/>
    <lineage>
        <taxon>Bacteria</taxon>
        <taxon>Candidatus Magasanikiibacteriota</taxon>
    </lineage>
</organism>
<evidence type="ECO:0000313" key="3">
    <source>
        <dbReference type="Proteomes" id="UP000034911"/>
    </source>
</evidence>
<dbReference type="EMBL" id="LCLH01000002">
    <property type="protein sequence ID" value="KKU14277.1"/>
    <property type="molecule type" value="Genomic_DNA"/>
</dbReference>